<dbReference type="SUPFAM" id="SSF47874">
    <property type="entry name" value="Annexin"/>
    <property type="match status" value="1"/>
</dbReference>
<dbReference type="GO" id="GO:0005634">
    <property type="term" value="C:nucleus"/>
    <property type="evidence" value="ECO:0007669"/>
    <property type="project" value="TreeGrafter"/>
</dbReference>
<dbReference type="GO" id="GO:0032506">
    <property type="term" value="P:cytokinetic process"/>
    <property type="evidence" value="ECO:0007669"/>
    <property type="project" value="TreeGrafter"/>
</dbReference>
<feature type="region of interest" description="Disordered" evidence="5">
    <location>
        <begin position="134"/>
        <end position="180"/>
    </location>
</feature>
<dbReference type="PROSITE" id="PS00223">
    <property type="entry name" value="ANNEXIN_1"/>
    <property type="match status" value="1"/>
</dbReference>
<organism evidence="6 7">
    <name type="scientific">Knipowitschia caucasica</name>
    <name type="common">Caucasian dwarf goby</name>
    <name type="synonym">Pomatoschistus caucasicus</name>
    <dbReference type="NCBI Taxonomy" id="637954"/>
    <lineage>
        <taxon>Eukaryota</taxon>
        <taxon>Metazoa</taxon>
        <taxon>Chordata</taxon>
        <taxon>Craniata</taxon>
        <taxon>Vertebrata</taxon>
        <taxon>Euteleostomi</taxon>
        <taxon>Actinopterygii</taxon>
        <taxon>Neopterygii</taxon>
        <taxon>Teleostei</taxon>
        <taxon>Neoteleostei</taxon>
        <taxon>Acanthomorphata</taxon>
        <taxon>Gobiaria</taxon>
        <taxon>Gobiiformes</taxon>
        <taxon>Gobioidei</taxon>
        <taxon>Gobiidae</taxon>
        <taxon>Gobiinae</taxon>
        <taxon>Knipowitschia</taxon>
    </lineage>
</organism>
<keyword evidence="3 4" id="KW-0041">Annexin</keyword>
<evidence type="ECO:0000313" key="6">
    <source>
        <dbReference type="EMBL" id="CAL1597460.1"/>
    </source>
</evidence>
<reference evidence="6 7" key="1">
    <citation type="submission" date="2024-04" db="EMBL/GenBank/DDBJ databases">
        <authorList>
            <person name="Waldvogel A.-M."/>
            <person name="Schoenle A."/>
        </authorList>
    </citation>
    <scope>NUCLEOTIDE SEQUENCE [LARGE SCALE GENOMIC DNA]</scope>
</reference>
<feature type="compositionally biased region" description="Gly residues" evidence="5">
    <location>
        <begin position="137"/>
        <end position="147"/>
    </location>
</feature>
<dbReference type="InterPro" id="IPR001464">
    <property type="entry name" value="Annexin"/>
</dbReference>
<dbReference type="Proteomes" id="UP001497482">
    <property type="component" value="Chromosome 21"/>
</dbReference>
<accession>A0AAV2L8G7</accession>
<keyword evidence="4" id="KW-0106">Calcium</keyword>
<evidence type="ECO:0000256" key="2">
    <source>
        <dbReference type="ARBA" id="ARBA00022737"/>
    </source>
</evidence>
<dbReference type="GO" id="GO:0005886">
    <property type="term" value="C:plasma membrane"/>
    <property type="evidence" value="ECO:0007669"/>
    <property type="project" value="TreeGrafter"/>
</dbReference>
<evidence type="ECO:0000256" key="3">
    <source>
        <dbReference type="ARBA" id="ARBA00023216"/>
    </source>
</evidence>
<proteinExistence type="inferred from homology"/>
<dbReference type="PROSITE" id="PS51897">
    <property type="entry name" value="ANNEXIN_2"/>
    <property type="match status" value="1"/>
</dbReference>
<evidence type="ECO:0000256" key="1">
    <source>
        <dbReference type="ARBA" id="ARBA00007831"/>
    </source>
</evidence>
<comment type="similarity">
    <text evidence="1 4">Belongs to the annexin family.</text>
</comment>
<keyword evidence="7" id="KW-1185">Reference proteome</keyword>
<dbReference type="InterPro" id="IPR018252">
    <property type="entry name" value="Annexin_repeat_CS"/>
</dbReference>
<evidence type="ECO:0000256" key="4">
    <source>
        <dbReference type="RuleBase" id="RU003540"/>
    </source>
</evidence>
<dbReference type="InterPro" id="IPR037104">
    <property type="entry name" value="Annexin_sf"/>
</dbReference>
<keyword evidence="2 4" id="KW-0677">Repeat</keyword>
<gene>
    <name evidence="6" type="ORF">KC01_LOCUS25963</name>
</gene>
<dbReference type="AlphaFoldDB" id="A0AAV2L8G7"/>
<sequence length="180" mass="19536">MTEVQAELGLPQHLLISESPTRWGSRQKMIERFLEQEKAITRVLGTDENAIIELLGNRTNKQRVPMVAAYKTTYGKDLMRDLKSELTGNLENLVLAMLMTPSQFDAAELREAIKDLCVGGGEGVRGWGVRKGEGVRRGGGGGGGGGLEECATFSNDDGQLQESHSFPLTAERTDSLLSNG</sequence>
<dbReference type="GO" id="GO:0012506">
    <property type="term" value="C:vesicle membrane"/>
    <property type="evidence" value="ECO:0007669"/>
    <property type="project" value="TreeGrafter"/>
</dbReference>
<dbReference type="Gene3D" id="1.10.220.10">
    <property type="entry name" value="Annexin"/>
    <property type="match status" value="1"/>
</dbReference>
<evidence type="ECO:0000256" key="5">
    <source>
        <dbReference type="SAM" id="MobiDB-lite"/>
    </source>
</evidence>
<dbReference type="Pfam" id="PF00191">
    <property type="entry name" value="Annexin"/>
    <property type="match status" value="1"/>
</dbReference>
<keyword evidence="4" id="KW-0111">Calcium/phospholipid-binding</keyword>
<name>A0AAV2L8G7_KNICA</name>
<dbReference type="GO" id="GO:0005544">
    <property type="term" value="F:calcium-dependent phospholipid binding"/>
    <property type="evidence" value="ECO:0007669"/>
    <property type="project" value="UniProtKB-KW"/>
</dbReference>
<dbReference type="PANTHER" id="PTHR10502:SF178">
    <property type="entry name" value="ANNEXIN"/>
    <property type="match status" value="1"/>
</dbReference>
<dbReference type="InterPro" id="IPR018502">
    <property type="entry name" value="Annexin_repeat"/>
</dbReference>
<dbReference type="EMBL" id="OZ035843">
    <property type="protein sequence ID" value="CAL1597460.1"/>
    <property type="molecule type" value="Genomic_DNA"/>
</dbReference>
<dbReference type="GO" id="GO:0001786">
    <property type="term" value="F:phosphatidylserine binding"/>
    <property type="evidence" value="ECO:0007669"/>
    <property type="project" value="TreeGrafter"/>
</dbReference>
<feature type="compositionally biased region" description="Polar residues" evidence="5">
    <location>
        <begin position="152"/>
        <end position="166"/>
    </location>
</feature>
<evidence type="ECO:0000313" key="7">
    <source>
        <dbReference type="Proteomes" id="UP001497482"/>
    </source>
</evidence>
<dbReference type="GO" id="GO:0006909">
    <property type="term" value="P:phagocytosis"/>
    <property type="evidence" value="ECO:0007669"/>
    <property type="project" value="TreeGrafter"/>
</dbReference>
<protein>
    <recommendedName>
        <fullName evidence="4">Annexin</fullName>
    </recommendedName>
</protein>
<dbReference type="PANTHER" id="PTHR10502">
    <property type="entry name" value="ANNEXIN"/>
    <property type="match status" value="1"/>
</dbReference>
<dbReference type="FunFam" id="1.10.220.10:FF:000005">
    <property type="entry name" value="Annexin"/>
    <property type="match status" value="1"/>
</dbReference>
<comment type="domain">
    <text evidence="4">A pair of annexin repeats may form one binding site for calcium and phospholipid.</text>
</comment>
<dbReference type="PRINTS" id="PR00196">
    <property type="entry name" value="ANNEXIN"/>
</dbReference>
<dbReference type="GO" id="GO:0005509">
    <property type="term" value="F:calcium ion binding"/>
    <property type="evidence" value="ECO:0007669"/>
    <property type="project" value="InterPro"/>
</dbReference>
<dbReference type="SMART" id="SM00335">
    <property type="entry name" value="ANX"/>
    <property type="match status" value="1"/>
</dbReference>
<dbReference type="GO" id="GO:0005737">
    <property type="term" value="C:cytoplasm"/>
    <property type="evidence" value="ECO:0007669"/>
    <property type="project" value="TreeGrafter"/>
</dbReference>